<dbReference type="PANTHER" id="PTHR30520">
    <property type="entry name" value="FORMATE TRANSPORTER-RELATED"/>
    <property type="match status" value="1"/>
</dbReference>
<evidence type="ECO:0000313" key="10">
    <source>
        <dbReference type="EMBL" id="MBT1445744.1"/>
    </source>
</evidence>
<feature type="transmembrane region" description="Helical" evidence="8">
    <location>
        <begin position="299"/>
        <end position="321"/>
    </location>
</feature>
<evidence type="ECO:0000256" key="3">
    <source>
        <dbReference type="ARBA" id="ARBA00022989"/>
    </source>
</evidence>
<keyword evidence="3 8" id="KW-1133">Transmembrane helix</keyword>
<organism evidence="10 11">
    <name type="scientific">Shewanella jiangmenensis</name>
    <dbReference type="NCBI Taxonomy" id="2837387"/>
    <lineage>
        <taxon>Bacteria</taxon>
        <taxon>Pseudomonadati</taxon>
        <taxon>Pseudomonadota</taxon>
        <taxon>Gammaproteobacteria</taxon>
        <taxon>Alteromonadales</taxon>
        <taxon>Shewanellaceae</taxon>
        <taxon>Shewanella</taxon>
    </lineage>
</organism>
<dbReference type="PROSITE" id="PS51371">
    <property type="entry name" value="CBS"/>
    <property type="match status" value="1"/>
</dbReference>
<dbReference type="Pfam" id="PF01226">
    <property type="entry name" value="Form_Nir_trans"/>
    <property type="match status" value="1"/>
</dbReference>
<feature type="transmembrane region" description="Helical" evidence="8">
    <location>
        <begin position="154"/>
        <end position="182"/>
    </location>
</feature>
<feature type="transmembrane region" description="Helical" evidence="8">
    <location>
        <begin position="238"/>
        <end position="267"/>
    </location>
</feature>
<reference evidence="10 11" key="1">
    <citation type="submission" date="2021-05" db="EMBL/GenBank/DDBJ databases">
        <title>Shewanella sp. JM162201.</title>
        <authorList>
            <person name="Xu S."/>
            <person name="Li A."/>
        </authorList>
    </citation>
    <scope>NUCLEOTIDE SEQUENCE [LARGE SCALE GENOMIC DNA]</scope>
    <source>
        <strain evidence="10 11">JM162201</strain>
    </source>
</reference>
<dbReference type="SMART" id="SM00116">
    <property type="entry name" value="CBS"/>
    <property type="match status" value="1"/>
</dbReference>
<dbReference type="RefSeq" id="WP_214507946.1">
    <property type="nucleotide sequence ID" value="NZ_JAHEPS010000006.1"/>
</dbReference>
<evidence type="ECO:0000313" key="11">
    <source>
        <dbReference type="Proteomes" id="UP001195903"/>
    </source>
</evidence>
<feature type="transmembrane region" description="Helical" evidence="8">
    <location>
        <begin position="76"/>
        <end position="94"/>
    </location>
</feature>
<sequence>MNRATGGHACGASGGAGRAGVCRVCGESIGAESAGVCRVGVGSALDGANPQSLSALVDAVCASGAKKLTKPTGQRVAEACYAGMFIALAFVFYLTVTTGAGDAPWGLVRLVGALAFSVGLMLVVLLQVELFTGTVLTAMPYVRDVRGKAGFRQLLSVWAQVFVGNAVGALFMALLIVLGGVWQLDGGLWGIQVMSTATHKLHHSASEAFFLGVLCNFLVCLGIWLTHLSRSVLTKAALLMLPVALFVSSGFEHSIANLFLLPLAWLLQSLMPTSLLLSHGLDVAALSALTPANILFANLLPVTLGNIVGGALLTGVGFLAVARLSKTSPPTTHYPYPANAALSASKEQPEAQAEEAALSRTALSRTALSLKAKCYQSAVTEESQTMNSYLSTLNVSSLAEPIVCIDRGVSLWQALKQMNDAGSTCLAVVAGGGRLVGMLTLQDVLRGLWAEEFSLDGAYVAGDLMSQTLSTVAPDDSLLPLIEFWAVDRSSLFPVSTEGHWIGGHYQAYEERLRQASASTPSVLPVVQAGVVEGMVRRERLLELMTSAFCERSASGVAAPAN</sequence>
<dbReference type="InterPro" id="IPR000292">
    <property type="entry name" value="For/NO2_transpt"/>
</dbReference>
<keyword evidence="11" id="KW-1185">Reference proteome</keyword>
<gene>
    <name evidence="10" type="primary">focA</name>
    <name evidence="10" type="ORF">KJI95_14620</name>
</gene>
<keyword evidence="4 8" id="KW-0472">Membrane</keyword>
<dbReference type="InterPro" id="IPR000644">
    <property type="entry name" value="CBS_dom"/>
</dbReference>
<evidence type="ECO:0000256" key="7">
    <source>
        <dbReference type="PROSITE-ProRule" id="PRU00703"/>
    </source>
</evidence>
<dbReference type="Proteomes" id="UP001195903">
    <property type="component" value="Unassembled WGS sequence"/>
</dbReference>
<dbReference type="EMBL" id="JAHEPS010000006">
    <property type="protein sequence ID" value="MBT1445744.1"/>
    <property type="molecule type" value="Genomic_DNA"/>
</dbReference>
<comment type="caution">
    <text evidence="10">The sequence shown here is derived from an EMBL/GenBank/DDBJ whole genome shotgun (WGS) entry which is preliminary data.</text>
</comment>
<evidence type="ECO:0000259" key="9">
    <source>
        <dbReference type="PROSITE" id="PS51371"/>
    </source>
</evidence>
<comment type="similarity">
    <text evidence="5">Belongs to the FNT transporter (TC 1.A.16) family.</text>
</comment>
<dbReference type="NCBIfam" id="TIGR04060">
    <property type="entry name" value="formate_focA"/>
    <property type="match status" value="1"/>
</dbReference>
<dbReference type="InterPro" id="IPR046342">
    <property type="entry name" value="CBS_dom_sf"/>
</dbReference>
<feature type="domain" description="CBS" evidence="9">
    <location>
        <begin position="398"/>
        <end position="455"/>
    </location>
</feature>
<keyword evidence="7" id="KW-0129">CBS domain</keyword>
<evidence type="ECO:0000256" key="6">
    <source>
        <dbReference type="NCBIfam" id="TIGR04060"/>
    </source>
</evidence>
<dbReference type="Pfam" id="PF00571">
    <property type="entry name" value="CBS"/>
    <property type="match status" value="1"/>
</dbReference>
<comment type="subcellular location">
    <subcellularLocation>
        <location evidence="1">Membrane</location>
        <topology evidence="1">Multi-pass membrane protein</topology>
    </subcellularLocation>
</comment>
<evidence type="ECO:0000256" key="4">
    <source>
        <dbReference type="ARBA" id="ARBA00023136"/>
    </source>
</evidence>
<evidence type="ECO:0000256" key="8">
    <source>
        <dbReference type="SAM" id="Phobius"/>
    </source>
</evidence>
<dbReference type="CDD" id="cd02205">
    <property type="entry name" value="CBS_pair_SF"/>
    <property type="match status" value="1"/>
</dbReference>
<accession>A0ABS5V7Q7</accession>
<name>A0ABS5V7Q7_9GAMM</name>
<proteinExistence type="inferred from homology"/>
<feature type="transmembrane region" description="Helical" evidence="8">
    <location>
        <begin position="208"/>
        <end position="226"/>
    </location>
</feature>
<evidence type="ECO:0000256" key="5">
    <source>
        <dbReference type="ARBA" id="ARBA00049660"/>
    </source>
</evidence>
<dbReference type="SUPFAM" id="SSF54631">
    <property type="entry name" value="CBS-domain pair"/>
    <property type="match status" value="1"/>
</dbReference>
<dbReference type="Gene3D" id="3.10.580.10">
    <property type="entry name" value="CBS-domain"/>
    <property type="match status" value="1"/>
</dbReference>
<dbReference type="Gene3D" id="1.20.1080.10">
    <property type="entry name" value="Glycerol uptake facilitator protein"/>
    <property type="match status" value="1"/>
</dbReference>
<protein>
    <recommendedName>
        <fullName evidence="6">Formate transporter FocA</fullName>
    </recommendedName>
</protein>
<feature type="transmembrane region" description="Helical" evidence="8">
    <location>
        <begin position="114"/>
        <end position="142"/>
    </location>
</feature>
<dbReference type="InterPro" id="IPR023271">
    <property type="entry name" value="Aquaporin-like"/>
</dbReference>
<keyword evidence="2 8" id="KW-0812">Transmembrane</keyword>
<dbReference type="InterPro" id="IPR023999">
    <property type="entry name" value="Formate_transptr_FocA"/>
</dbReference>
<evidence type="ECO:0000256" key="1">
    <source>
        <dbReference type="ARBA" id="ARBA00004141"/>
    </source>
</evidence>
<dbReference type="PANTHER" id="PTHR30520:SF6">
    <property type="entry name" value="FORMATE_NITRATE FAMILY TRANSPORTER (EUROFUNG)"/>
    <property type="match status" value="1"/>
</dbReference>
<evidence type="ECO:0000256" key="2">
    <source>
        <dbReference type="ARBA" id="ARBA00022692"/>
    </source>
</evidence>